<proteinExistence type="predicted"/>
<dbReference type="AlphaFoldDB" id="A0A916Z2E4"/>
<dbReference type="RefSeq" id="WP_188993037.1">
    <property type="nucleotide sequence ID" value="NZ_BMHP01000002.1"/>
</dbReference>
<evidence type="ECO:0000313" key="2">
    <source>
        <dbReference type="EMBL" id="GGD72741.1"/>
    </source>
</evidence>
<gene>
    <name evidence="2" type="ORF">GCM10010911_33250</name>
</gene>
<dbReference type="InterPro" id="IPR058355">
    <property type="entry name" value="DUF8042"/>
</dbReference>
<keyword evidence="3" id="KW-1185">Reference proteome</keyword>
<sequence>MERYMDVMDKTLKLSETCLEAIAHIKAQLNEGQFEETSSLMSNVVEGFYHLEQALPDLLKQLPANNLEQLVQQLQQSLERVVTAYEQAKPGQVQEKLQFSLQPAFLALHRELEVVLRPYTLS</sequence>
<evidence type="ECO:0000313" key="3">
    <source>
        <dbReference type="Proteomes" id="UP000612456"/>
    </source>
</evidence>
<organism evidence="2 3">
    <name type="scientific">Paenibacillus nasutitermitis</name>
    <dbReference type="NCBI Taxonomy" id="1652958"/>
    <lineage>
        <taxon>Bacteria</taxon>
        <taxon>Bacillati</taxon>
        <taxon>Bacillota</taxon>
        <taxon>Bacilli</taxon>
        <taxon>Bacillales</taxon>
        <taxon>Paenibacillaceae</taxon>
        <taxon>Paenibacillus</taxon>
    </lineage>
</organism>
<dbReference type="Proteomes" id="UP000612456">
    <property type="component" value="Unassembled WGS sequence"/>
</dbReference>
<accession>A0A916Z2E4</accession>
<comment type="caution">
    <text evidence="2">The sequence shown here is derived from an EMBL/GenBank/DDBJ whole genome shotgun (WGS) entry which is preliminary data.</text>
</comment>
<dbReference type="Pfam" id="PF26154">
    <property type="entry name" value="DUF8042"/>
    <property type="match status" value="1"/>
</dbReference>
<protein>
    <recommendedName>
        <fullName evidence="1">DUF8042 domain-containing protein</fullName>
    </recommendedName>
</protein>
<reference evidence="2" key="1">
    <citation type="journal article" date="2014" name="Int. J. Syst. Evol. Microbiol.">
        <title>Complete genome sequence of Corynebacterium casei LMG S-19264T (=DSM 44701T), isolated from a smear-ripened cheese.</title>
        <authorList>
            <consortium name="US DOE Joint Genome Institute (JGI-PGF)"/>
            <person name="Walter F."/>
            <person name="Albersmeier A."/>
            <person name="Kalinowski J."/>
            <person name="Ruckert C."/>
        </authorList>
    </citation>
    <scope>NUCLEOTIDE SEQUENCE</scope>
    <source>
        <strain evidence="2">CGMCC 1.15178</strain>
    </source>
</reference>
<feature type="domain" description="DUF8042" evidence="1">
    <location>
        <begin position="1"/>
        <end position="118"/>
    </location>
</feature>
<name>A0A916Z2E4_9BACL</name>
<reference evidence="2" key="2">
    <citation type="submission" date="2020-09" db="EMBL/GenBank/DDBJ databases">
        <authorList>
            <person name="Sun Q."/>
            <person name="Zhou Y."/>
        </authorList>
    </citation>
    <scope>NUCLEOTIDE SEQUENCE</scope>
    <source>
        <strain evidence="2">CGMCC 1.15178</strain>
    </source>
</reference>
<dbReference type="EMBL" id="BMHP01000002">
    <property type="protein sequence ID" value="GGD72741.1"/>
    <property type="molecule type" value="Genomic_DNA"/>
</dbReference>
<evidence type="ECO:0000259" key="1">
    <source>
        <dbReference type="Pfam" id="PF26154"/>
    </source>
</evidence>